<evidence type="ECO:0000313" key="2">
    <source>
        <dbReference type="EMBL" id="GGY68320.1"/>
    </source>
</evidence>
<feature type="transmembrane region" description="Helical" evidence="1">
    <location>
        <begin position="390"/>
        <end position="408"/>
    </location>
</feature>
<keyword evidence="1" id="KW-0472">Membrane</keyword>
<keyword evidence="1" id="KW-1133">Transmembrane helix</keyword>
<evidence type="ECO:0008006" key="4">
    <source>
        <dbReference type="Google" id="ProtNLM"/>
    </source>
</evidence>
<gene>
    <name evidence="2" type="ORF">GCM10011613_10660</name>
</gene>
<feature type="transmembrane region" description="Helical" evidence="1">
    <location>
        <begin position="481"/>
        <end position="504"/>
    </location>
</feature>
<evidence type="ECO:0000256" key="1">
    <source>
        <dbReference type="SAM" id="Phobius"/>
    </source>
</evidence>
<feature type="transmembrane region" description="Helical" evidence="1">
    <location>
        <begin position="516"/>
        <end position="538"/>
    </location>
</feature>
<comment type="caution">
    <text evidence="2">The sequence shown here is derived from an EMBL/GenBank/DDBJ whole genome shotgun (WGS) entry which is preliminary data.</text>
</comment>
<dbReference type="Proteomes" id="UP000619761">
    <property type="component" value="Unassembled WGS sequence"/>
</dbReference>
<dbReference type="EMBL" id="BMYZ01000001">
    <property type="protein sequence ID" value="GGY68320.1"/>
    <property type="molecule type" value="Genomic_DNA"/>
</dbReference>
<feature type="transmembrane region" description="Helical" evidence="1">
    <location>
        <begin position="550"/>
        <end position="570"/>
    </location>
</feature>
<protein>
    <recommendedName>
        <fullName evidence="4">Calcineurin-like phosphoesterase domain-containing protein</fullName>
    </recommendedName>
</protein>
<dbReference type="InterPro" id="IPR029052">
    <property type="entry name" value="Metallo-depent_PP-like"/>
</dbReference>
<dbReference type="RefSeq" id="WP_189416526.1">
    <property type="nucleotide sequence ID" value="NZ_BMYZ01000001.1"/>
</dbReference>
<feature type="transmembrane region" description="Helical" evidence="1">
    <location>
        <begin position="429"/>
        <end position="451"/>
    </location>
</feature>
<organism evidence="2 3">
    <name type="scientific">Cellvibrio zantedeschiae</name>
    <dbReference type="NCBI Taxonomy" id="1237077"/>
    <lineage>
        <taxon>Bacteria</taxon>
        <taxon>Pseudomonadati</taxon>
        <taxon>Pseudomonadota</taxon>
        <taxon>Gammaproteobacteria</taxon>
        <taxon>Cellvibrionales</taxon>
        <taxon>Cellvibrionaceae</taxon>
        <taxon>Cellvibrio</taxon>
    </lineage>
</organism>
<keyword evidence="3" id="KW-1185">Reference proteome</keyword>
<sequence>MADYKFGKHEPPHLRWPVAWYHPYVLLRAAREMVATGDFIRNFDRRELFTEKFEVIDQTEGYTGGDYWWDFMSDSGDGGNASYTVARAVQSPELSVGIDKGVVVTDIMTQLPASNLLVLGGDLAYPGASNEEYQYRFIEMWEAARPSVNSEAHADKKLHVVSIPQNHDWFDNISSFNRHFIGDYSNHFLQAHTPQNRSYFATRLPHDWWILGLDFALVGDLDRTQYEAFLNLIETSNEQSDKTIHPGHNVILLYPEPYWTRPLGDGAGEGYPRRYQRLEAALLNAGIKIRMRLAGDLHHYVRESATTGAQLDYEDLLVTCGSGGAFLHPTHAKRVSDLKVLDRIDDDDAMTPDIRERVCVGLQSKGSKAQNQREYSHQKSYPSRETSKGLSWWNLIALFKPTSIFGLFKDEAKGNFIQRCGQRIGELKRGLLGGNFMFPIMLGLLYFLAVYCNSFVFTNSFEADGFIHASRIGEISLPSFIVLWFKALFFSPLAFLVHAVLIGLCGSIAMEDGGRAFALSAIYSIVHILAAATLFWIGGYFHLDPYSKGMVIFLGGVVVGGFLFGVYFALVARFGGLANNAFSAIAHQGYKGFLRFRIDNKGTLHGYMIGTDAVPQRWVTNVHKDNRPLWIERADQDKPEWKIRDAFSLKK</sequence>
<proteinExistence type="predicted"/>
<evidence type="ECO:0000313" key="3">
    <source>
        <dbReference type="Proteomes" id="UP000619761"/>
    </source>
</evidence>
<dbReference type="PANTHER" id="PTHR34211:SF3">
    <property type="entry name" value="CALCINEURIN-LIKE METALLO-PHOSPHOESTERASE SUPERFAMILY PROTEIN"/>
    <property type="match status" value="1"/>
</dbReference>
<accession>A0ABQ3AVQ1</accession>
<keyword evidence="1" id="KW-0812">Transmembrane</keyword>
<name>A0ABQ3AVQ1_9GAMM</name>
<reference evidence="3" key="1">
    <citation type="journal article" date="2019" name="Int. J. Syst. Evol. Microbiol.">
        <title>The Global Catalogue of Microorganisms (GCM) 10K type strain sequencing project: providing services to taxonomists for standard genome sequencing and annotation.</title>
        <authorList>
            <consortium name="The Broad Institute Genomics Platform"/>
            <consortium name="The Broad Institute Genome Sequencing Center for Infectious Disease"/>
            <person name="Wu L."/>
            <person name="Ma J."/>
        </authorList>
    </citation>
    <scope>NUCLEOTIDE SEQUENCE [LARGE SCALE GENOMIC DNA]</scope>
    <source>
        <strain evidence="3">KCTC 32239</strain>
    </source>
</reference>
<dbReference type="SUPFAM" id="SSF56300">
    <property type="entry name" value="Metallo-dependent phosphatases"/>
    <property type="match status" value="1"/>
</dbReference>
<dbReference type="PANTHER" id="PTHR34211">
    <property type="entry name" value="CALCINEURIN-LIKE METALLO-PHOSPHOESTERASE SUPERFAMILY PROTEIN"/>
    <property type="match status" value="1"/>
</dbReference>